<dbReference type="Pfam" id="PF24312">
    <property type="entry name" value="Ig-like_POM152"/>
    <property type="match status" value="2"/>
</dbReference>
<dbReference type="Pfam" id="PF24527">
    <property type="entry name" value="Ig-like_Pom152_9"/>
    <property type="match status" value="1"/>
</dbReference>
<reference evidence="7" key="1">
    <citation type="journal article" date="2014" name="Genome Announc.">
        <title>Genome sequence of the yeast Cyberlindnera fabianii (Hansenula fabianii).</title>
        <authorList>
            <person name="Freel K.C."/>
            <person name="Sarilar V."/>
            <person name="Neuveglise C."/>
            <person name="Devillers H."/>
            <person name="Friedrich A."/>
            <person name="Schacherer J."/>
        </authorList>
    </citation>
    <scope>NUCLEOTIDE SEQUENCE</scope>
    <source>
        <strain evidence="7">YJS4271</strain>
    </source>
</reference>
<dbReference type="GO" id="GO:0070762">
    <property type="term" value="C:nuclear pore transmembrane ring"/>
    <property type="evidence" value="ECO:0007669"/>
    <property type="project" value="TreeGrafter"/>
</dbReference>
<dbReference type="InterPro" id="IPR037701">
    <property type="entry name" value="Pom152"/>
</dbReference>
<dbReference type="InterPro" id="IPR056541">
    <property type="entry name" value="Ig-like_POM152"/>
</dbReference>
<evidence type="ECO:0000259" key="3">
    <source>
        <dbReference type="Pfam" id="PF24097"/>
    </source>
</evidence>
<evidence type="ECO:0000259" key="6">
    <source>
        <dbReference type="Pfam" id="PF24527"/>
    </source>
</evidence>
<dbReference type="GO" id="GO:0006606">
    <property type="term" value="P:protein import into nucleus"/>
    <property type="evidence" value="ECO:0007669"/>
    <property type="project" value="TreeGrafter"/>
</dbReference>
<organism evidence="7">
    <name type="scientific">Cyberlindnera fabianii</name>
    <name type="common">Yeast</name>
    <name type="synonym">Hansenula fabianii</name>
    <dbReference type="NCBI Taxonomy" id="36022"/>
    <lineage>
        <taxon>Eukaryota</taxon>
        <taxon>Fungi</taxon>
        <taxon>Dikarya</taxon>
        <taxon>Ascomycota</taxon>
        <taxon>Saccharomycotina</taxon>
        <taxon>Saccharomycetes</taxon>
        <taxon>Phaffomycetales</taxon>
        <taxon>Phaffomycetaceae</taxon>
        <taxon>Cyberlindnera</taxon>
    </lineage>
</organism>
<proteinExistence type="predicted"/>
<dbReference type="EMBL" id="LK052892">
    <property type="protein sequence ID" value="CDR41595.1"/>
    <property type="molecule type" value="Genomic_DNA"/>
</dbReference>
<evidence type="ECO:0000259" key="4">
    <source>
        <dbReference type="Pfam" id="PF24312"/>
    </source>
</evidence>
<feature type="region of interest" description="Disordered" evidence="1">
    <location>
        <begin position="15"/>
        <end position="50"/>
    </location>
</feature>
<dbReference type="InterPro" id="IPR056542">
    <property type="entry name" value="Ig-like_POM152_1st"/>
</dbReference>
<gene>
    <name evidence="7" type="ORF">CYFA0S_07e03928g</name>
</gene>
<feature type="domain" description="Nucleoporin POM152 Ig-like" evidence="4">
    <location>
        <begin position="492"/>
        <end position="564"/>
    </location>
</feature>
<feature type="domain" description="Nucleoporin POM152 N-terminal transmembrane" evidence="3">
    <location>
        <begin position="73"/>
        <end position="168"/>
    </location>
</feature>
<dbReference type="GO" id="GO:0017056">
    <property type="term" value="F:structural constituent of nuclear pore"/>
    <property type="evidence" value="ECO:0007669"/>
    <property type="project" value="InterPro"/>
</dbReference>
<feature type="domain" description="Nucleoporin POM152 immunoglobulin-like" evidence="2">
    <location>
        <begin position="574"/>
        <end position="681"/>
    </location>
</feature>
<dbReference type="Pfam" id="PF24519">
    <property type="entry name" value="Ig-like_Pom152_1"/>
    <property type="match status" value="1"/>
</dbReference>
<dbReference type="GO" id="GO:0006999">
    <property type="term" value="P:nuclear pore organization"/>
    <property type="evidence" value="ECO:0007669"/>
    <property type="project" value="TreeGrafter"/>
</dbReference>
<feature type="domain" description="Nucleoporin POM152 first Ig-like" evidence="5">
    <location>
        <begin position="219"/>
        <end position="334"/>
    </location>
</feature>
<dbReference type="PhylomeDB" id="A0A061AVE2"/>
<feature type="compositionally biased region" description="Basic and acidic residues" evidence="1">
    <location>
        <begin position="30"/>
        <end position="50"/>
    </location>
</feature>
<protein>
    <submittedName>
        <fullName evidence="7">CYFA0S07e03928g1_1</fullName>
    </submittedName>
</protein>
<dbReference type="OrthoDB" id="5529162at2759"/>
<dbReference type="VEuPathDB" id="FungiDB:BON22_3767"/>
<accession>A0A061AVE2</accession>
<evidence type="ECO:0000259" key="5">
    <source>
        <dbReference type="Pfam" id="PF24519"/>
    </source>
</evidence>
<dbReference type="PANTHER" id="PTHR28206:SF1">
    <property type="entry name" value="NUCLEOPORIN POM152"/>
    <property type="match status" value="1"/>
</dbReference>
<name>A0A061AVE2_CYBFA</name>
<evidence type="ECO:0000313" key="7">
    <source>
        <dbReference type="EMBL" id="CDR41595.1"/>
    </source>
</evidence>
<dbReference type="InterPro" id="IPR056544">
    <property type="entry name" value="Ig_POM152"/>
</dbReference>
<evidence type="ECO:0000259" key="2">
    <source>
        <dbReference type="Pfam" id="PF23664"/>
    </source>
</evidence>
<sequence length="1292" mass="145047">MERSRRQRLSELYGQPVGYAGTPGSLRQRLAKEELERDRPRRSTVKTEETKTAEVPKVFLNTQQPLIPTTILDVGSQRAFVLALIAISQAYKLYDLILFKNNLPISPLLGIAFPSQHFNFITKHIVYDSALIYFLPALRIPSLTFKRPLVMLQIITMILVNLFLASEMSFPITSVLLASWKKLTSKDLTVLGSSVKVGKLDTGKHFKGSHTIKILPENTLQLNPFQDSFCLQPDASTYQLNVPIRLNSSSEIDFLQVKYTDFDTNTPVYMNYTKKDIKRFDSRNVNSLYERDTISGPNIHYLNLPIKSTGLYEITQAADSKKVGLRTYRSPLIVPYCPTAEIKNFDKLSADKCLGESYNVKFSIEGVPPLKLKYKKLINHDVQEFNDQSLQPEFFQSPLLSYTSTKMISREHLSDLSWAKTQVVDVELENPVNHVGDYTFRIDEIVDGLGNVVNYAEYLKDNDDLFKKYGLSQSFFSHDLPKVHLDERVNEKTATKRSLFLAIDHSDEESGPFEAEIKFVSEDESKTETIKHVFKDSNDEFKVEAPGTYTLVSVKSKFCAALINGRSSVSVSLPVVPQLTVVSKPVTDSCVGQVGLVFDLSFVGTPPFSLEQKVYRIQNDKRLLHSTKNIHSQGTRYRFTYEPSMEGSYEIAFTSLRDSVYSNPITLDPSSDYTFTTSMRVKSNAELADPKYFKHLCPGIGATVPVSLKGEAPFTLDYDIIETLTNKRTPYTVKDIKSNKFDIKTPEFKIGGEYIVSLTAVEDNTGCLVNLNGADANIKVRRELPSVSFGIQEKSNKLKIKEGDSLDLPLRLLGDGSFEVSYDLYDFDGNFISSHQSNFRGTHKSSISVSKAGVYKLKSVKDSQCSGIVGASDVFEISYLPKPTVSIAEQGKITKVSSNVFEKKSVCQYQEDSIDLVLQGSPPFVVDYTIVSPDKRRVSKSLSVATKFASLILPNDKGGEYKYFITRVSDAIYSKQDLEMIHHRPDEIVVKQQANASPNGSFKSKRKSYRTCTTNLLEPSVLEPIGLKLEGASPFSITFEVFHESSSKSEYVTLNNIDSTSDFKELYRDLKLGNHLVTIVKIVDADGCFRDEFADNNYISISITDTPKIHQLDSSANYCVGDHVGYQLIGTAPFTIVYDFNGLQLKTTEQSTQFVRLASEPGTISIRSIEDSSSNCIVNLTLPENFEQSERLSIPVHPIPSVEVSQGDSIIQDIHEGDQAEIIFSFEGTPPFTLTYVRTEEVEVRRGKKKTQVVETHKVADIYTHEYRVLTSLQGTYEAIEVSDAYCVARNE</sequence>
<dbReference type="Pfam" id="PF24097">
    <property type="entry name" value="TMD_POM152"/>
    <property type="match status" value="1"/>
</dbReference>
<feature type="domain" description="Nucleoporin POM152 ninth Ig-like" evidence="6">
    <location>
        <begin position="1107"/>
        <end position="1180"/>
    </location>
</feature>
<feature type="domain" description="Nucleoporin POM152 Ig-like" evidence="4">
    <location>
        <begin position="785"/>
        <end position="871"/>
    </location>
</feature>
<dbReference type="PANTHER" id="PTHR28206">
    <property type="entry name" value="NUCLEOPORIN POM152"/>
    <property type="match status" value="1"/>
</dbReference>
<dbReference type="Pfam" id="PF23664">
    <property type="entry name" value="Ig_Pom152"/>
    <property type="match status" value="2"/>
</dbReference>
<dbReference type="InterPro" id="IPR056540">
    <property type="entry name" value="TMD_POM152"/>
</dbReference>
<feature type="domain" description="Nucleoporin POM152 immunoglobulin-like" evidence="2">
    <location>
        <begin position="906"/>
        <end position="993"/>
    </location>
</feature>
<evidence type="ECO:0000256" key="1">
    <source>
        <dbReference type="SAM" id="MobiDB-lite"/>
    </source>
</evidence>
<dbReference type="InterPro" id="IPR056543">
    <property type="entry name" value="Ig-like_POM152_9th"/>
</dbReference>